<feature type="region of interest" description="Disordered" evidence="1">
    <location>
        <begin position="26"/>
        <end position="45"/>
    </location>
</feature>
<dbReference type="PANTHER" id="PTHR14374:SF0">
    <property type="entry name" value="TRAFFICKING PROTEIN PARTICLE COMPLEX SUBUNIT 11"/>
    <property type="match status" value="1"/>
</dbReference>
<dbReference type="Proteomes" id="UP000650582">
    <property type="component" value="Unassembled WGS sequence"/>
</dbReference>
<feature type="region of interest" description="Disordered" evidence="1">
    <location>
        <begin position="171"/>
        <end position="190"/>
    </location>
</feature>
<feature type="compositionally biased region" description="Low complexity" evidence="1">
    <location>
        <begin position="987"/>
        <end position="997"/>
    </location>
</feature>
<comment type="caution">
    <text evidence="5">The sequence shown here is derived from an EMBL/GenBank/DDBJ whole genome shotgun (WGS) entry which is preliminary data.</text>
</comment>
<proteinExistence type="predicted"/>
<organism evidence="5 6">
    <name type="scientific">Rhizoctonia solani</name>
    <dbReference type="NCBI Taxonomy" id="456999"/>
    <lineage>
        <taxon>Eukaryota</taxon>
        <taxon>Fungi</taxon>
        <taxon>Dikarya</taxon>
        <taxon>Basidiomycota</taxon>
        <taxon>Agaricomycotina</taxon>
        <taxon>Agaricomycetes</taxon>
        <taxon>Cantharellales</taxon>
        <taxon>Ceratobasidiaceae</taxon>
        <taxon>Rhizoctonia</taxon>
    </lineage>
</organism>
<evidence type="ECO:0000313" key="5">
    <source>
        <dbReference type="EMBL" id="KAF8669710.1"/>
    </source>
</evidence>
<dbReference type="Pfam" id="PF07919">
    <property type="entry name" value="Gryzun"/>
    <property type="match status" value="1"/>
</dbReference>
<dbReference type="Pfam" id="PF11817">
    <property type="entry name" value="Foie-gras_1"/>
    <property type="match status" value="1"/>
</dbReference>
<evidence type="ECO:0000256" key="1">
    <source>
        <dbReference type="SAM" id="MobiDB-lite"/>
    </source>
</evidence>
<evidence type="ECO:0000313" key="6">
    <source>
        <dbReference type="Proteomes" id="UP000650582"/>
    </source>
</evidence>
<dbReference type="InterPro" id="IPR021773">
    <property type="entry name" value="TPC11"/>
</dbReference>
<protein>
    <submittedName>
        <fullName evidence="5">Foie gras liver health family 1</fullName>
    </submittedName>
</protein>
<feature type="compositionally biased region" description="Pro residues" evidence="1">
    <location>
        <begin position="27"/>
        <end position="41"/>
    </location>
</feature>
<evidence type="ECO:0000259" key="3">
    <source>
        <dbReference type="Pfam" id="PF11817"/>
    </source>
</evidence>
<feature type="region of interest" description="Disordered" evidence="1">
    <location>
        <begin position="987"/>
        <end position="1018"/>
    </location>
</feature>
<reference evidence="5" key="1">
    <citation type="submission" date="2020-09" db="EMBL/GenBank/DDBJ databases">
        <title>Comparative genome analyses of four rice-infecting Rhizoctonia solani isolates reveal extensive enrichment of homogalacturonan modification genes.</title>
        <authorList>
            <person name="Lee D.-Y."/>
            <person name="Jeon J."/>
            <person name="Kim K.-T."/>
            <person name="Cheong K."/>
            <person name="Song H."/>
            <person name="Choi G."/>
            <person name="Ko J."/>
            <person name="Opiyo S.O."/>
            <person name="Zuo S."/>
            <person name="Madhav S."/>
            <person name="Lee Y.-H."/>
            <person name="Wang G.-L."/>
        </authorList>
    </citation>
    <scope>NUCLEOTIDE SEQUENCE</scope>
    <source>
        <strain evidence="5">AG1-IA YN-7</strain>
    </source>
</reference>
<feature type="compositionally biased region" description="Polar residues" evidence="1">
    <location>
        <begin position="998"/>
        <end position="1018"/>
    </location>
</feature>
<feature type="region of interest" description="Disordered" evidence="1">
    <location>
        <begin position="446"/>
        <end position="491"/>
    </location>
</feature>
<feature type="region of interest" description="Disordered" evidence="1">
    <location>
        <begin position="110"/>
        <end position="132"/>
    </location>
</feature>
<feature type="compositionally biased region" description="Basic and acidic residues" evidence="1">
    <location>
        <begin position="174"/>
        <end position="190"/>
    </location>
</feature>
<evidence type="ECO:0000259" key="4">
    <source>
        <dbReference type="Pfam" id="PF23643"/>
    </source>
</evidence>
<gene>
    <name evidence="5" type="ORF">RHS04_08684</name>
</gene>
<dbReference type="EMBL" id="JACYCC010000289">
    <property type="protein sequence ID" value="KAF8669710.1"/>
    <property type="molecule type" value="Genomic_DNA"/>
</dbReference>
<feature type="compositionally biased region" description="Low complexity" evidence="1">
    <location>
        <begin position="297"/>
        <end position="308"/>
    </location>
</feature>
<name>A0A8H7LG57_9AGAM</name>
<evidence type="ECO:0000259" key="2">
    <source>
        <dbReference type="Pfam" id="PF07919"/>
    </source>
</evidence>
<dbReference type="Pfam" id="PF23643">
    <property type="entry name" value="TRAPPC13_C"/>
    <property type="match status" value="1"/>
</dbReference>
<accession>A0A8H7LG57</accession>
<feature type="region of interest" description="Disordered" evidence="1">
    <location>
        <begin position="284"/>
        <end position="308"/>
    </location>
</feature>
<dbReference type="InterPro" id="IPR012880">
    <property type="entry name" value="Gryzun"/>
</dbReference>
<feature type="compositionally biased region" description="Polar residues" evidence="1">
    <location>
        <begin position="457"/>
        <end position="466"/>
    </location>
</feature>
<feature type="domain" description="Trafficking protein particle complex subunit 11" evidence="3">
    <location>
        <begin position="500"/>
        <end position="654"/>
    </location>
</feature>
<dbReference type="InterPro" id="IPR055428">
    <property type="entry name" value="TRAPPC13_C"/>
</dbReference>
<sequence length="1342" mass="147996">MNGYPAELVCQHVPLMFVAGLDAPSTNVPPPPTPAKLPTPVPSTRSRERMSIADLPTPSTHSDPFVVLINRLRNALASRKGVVWDSEPGRRFHVVLVDKNVTLPPRKVQLQPATQSAQAPLPPRSPLSPLTPTSPLFPDGLIAPIWIRKHIELVPSVFVLFMRLWEAPAPKSPLEPRTENEEEEKQRDSELAMEIAARKRSTNERGIKLTVVLLASRRALDDPALDSRLSFIRRQGGLDSRAALFVLSPVSSSELNEFVGSLQDALHESALEYYVAHSKRVRRKRNRHNHSSMVPTSHLSSGSGSGRPLGPQGWSVRYEYKMATFAEFRDEQEVARKHYEDCWIALVDMFGSTALLPPRTKRWAEAKVLADCITVKHSHISIGIFTASLTSHVAGGSETKHMNFGVGWQDSKQATFASQGKLTRSERHRIFAELLEHGLRSGLQIHSLAPPPLPHTLPSQSSSSLGHASKPSISPSPTPAPAQSNSGLSQPIPGAGVNAALSSGINPALVLQHPGFYYYVAAGCSRERLMRFKTVLEAETKDPSPVSATPAFANEQKIDHHSLIVELYTKAYETFKHQKAGQTRLTYFIAYRIAETHYEGGKFDLAVKFFERIARTYRTERWTELLRPALALWYDCARHLADIELSLRILSEMLVPGMTSAEERMNIGEDLMAILKSTAPSSGITPIVVDLSDHEPLCETIILRTHEFGSEKILLYLVDIVPTFWQATSAVNQYVPFQIAVKGPGDRALAHVEFSSMDIKFAGVNRTLTIYHAKDSSSTEDLIQKINLGPVGPEPAEQEENTGRLRWDKDNVLVLCGSVTASRPGEVKIELVTFRIKEGEWTLEFPSRFEEKNVLEQRVWYSSKRAVALRGAGSGVVSFVSPPHKVELSINHAGTTYIGEHYPIDVIVRNTDSRPLYVSLDVLVQPAVDDSQNDITIGNETSSSLIKQVSLGLIQPEDHSSRTLILFTRGQPGDRVLDFSVRSGVVSSRAPSPSASPQRTTIPLSPTNDKLLSPSSPTYEDKAFLPSSMNIPAESDKETAETLHMLTIPAVIPFSHSTSVIYERPQTSPHSLLDPATFMPGYMEPQNVAVVNFGLTMDGSSEITIQDIRFQLERKSIHSLLDNTLDALHNIFPMEWAKDDSFATSLRIQTHVEDNVDDTPSGAKGNVSLGSFNIHWKRAGAKEDLPLSISTITLPVLKEPDDELIARAHLPPFAKLHEPFSLHLTIENRGQTRTSDVGITLENTESFVCAGPRVIQIPALLPGTCTDVYLDVIALSVGYVKLPRVRVQDRREEVTRDVPAIAAGWDARGESGEGITVAVTGEDGRSTRASVKEGMYLLVKPN</sequence>
<feature type="domain" description="Gryzun putative trafficking through Golgi" evidence="2">
    <location>
        <begin position="723"/>
        <end position="938"/>
    </location>
</feature>
<feature type="domain" description="Trafficking protein particle complex subunit 13 C-terminal" evidence="4">
    <location>
        <begin position="1213"/>
        <end position="1300"/>
    </location>
</feature>
<dbReference type="PANTHER" id="PTHR14374">
    <property type="entry name" value="FOIE GRAS"/>
    <property type="match status" value="1"/>
</dbReference>